<feature type="transmembrane region" description="Helical" evidence="1">
    <location>
        <begin position="6"/>
        <end position="31"/>
    </location>
</feature>
<reference evidence="2" key="2">
    <citation type="submission" date="2024-05" db="EMBL/GenBank/DDBJ databases">
        <title>Rhodohalobacter halophilus gen. nov., sp. nov., a moderately halophilic member of the family Balneolaceae.</title>
        <authorList>
            <person name="Xia J."/>
        </authorList>
    </citation>
    <scope>NUCLEOTIDE SEQUENCE</scope>
    <source>
        <strain evidence="2">WB101</strain>
    </source>
</reference>
<protein>
    <recommendedName>
        <fullName evidence="4">Type II secretion system protein</fullName>
    </recommendedName>
</protein>
<keyword evidence="1" id="KW-0812">Transmembrane</keyword>
<accession>A0ABS9KI62</accession>
<keyword evidence="1" id="KW-0472">Membrane</keyword>
<reference evidence="2" key="1">
    <citation type="submission" date="2022-01" db="EMBL/GenBank/DDBJ databases">
        <authorList>
            <person name="Wang Y."/>
        </authorList>
    </citation>
    <scope>NUCLEOTIDE SEQUENCE</scope>
    <source>
        <strain evidence="2">WB101</strain>
    </source>
</reference>
<sequence>MGQQQLLLIILVVIIVGISTIVAVNILGIGADNANRDAVRQDLTLASSKVQSLWEKPEMMDGAGKNFENLNTSEIIQYLNISSSNYETGDESVTNDNGTYRVEIENETSLRLVGEPRIGGSNIVITVSKDTETNNWNFEISEETPGDN</sequence>
<dbReference type="Proteomes" id="UP001165366">
    <property type="component" value="Unassembled WGS sequence"/>
</dbReference>
<name>A0ABS9KI62_9BACT</name>
<keyword evidence="1" id="KW-1133">Transmembrane helix</keyword>
<organism evidence="2 3">
    <name type="scientific">Rhodohalobacter sulfatireducens</name>
    <dbReference type="NCBI Taxonomy" id="2911366"/>
    <lineage>
        <taxon>Bacteria</taxon>
        <taxon>Pseudomonadati</taxon>
        <taxon>Balneolota</taxon>
        <taxon>Balneolia</taxon>
        <taxon>Balneolales</taxon>
        <taxon>Balneolaceae</taxon>
        <taxon>Rhodohalobacter</taxon>
    </lineage>
</organism>
<proteinExistence type="predicted"/>
<evidence type="ECO:0000313" key="3">
    <source>
        <dbReference type="Proteomes" id="UP001165366"/>
    </source>
</evidence>
<dbReference type="EMBL" id="JAKLWS010000035">
    <property type="protein sequence ID" value="MCG2590520.1"/>
    <property type="molecule type" value="Genomic_DNA"/>
</dbReference>
<comment type="caution">
    <text evidence="2">The sequence shown here is derived from an EMBL/GenBank/DDBJ whole genome shotgun (WGS) entry which is preliminary data.</text>
</comment>
<evidence type="ECO:0008006" key="4">
    <source>
        <dbReference type="Google" id="ProtNLM"/>
    </source>
</evidence>
<gene>
    <name evidence="2" type="ORF">L6773_18230</name>
</gene>
<evidence type="ECO:0000313" key="2">
    <source>
        <dbReference type="EMBL" id="MCG2590520.1"/>
    </source>
</evidence>
<dbReference type="RefSeq" id="WP_237855944.1">
    <property type="nucleotide sequence ID" value="NZ_JAKLWS010000035.1"/>
</dbReference>
<keyword evidence="3" id="KW-1185">Reference proteome</keyword>
<evidence type="ECO:0000256" key="1">
    <source>
        <dbReference type="SAM" id="Phobius"/>
    </source>
</evidence>